<keyword evidence="3" id="KW-1185">Reference proteome</keyword>
<dbReference type="InterPro" id="IPR001296">
    <property type="entry name" value="Glyco_trans_1"/>
</dbReference>
<accession>A0A1A8XTV2</accession>
<evidence type="ECO:0000313" key="2">
    <source>
        <dbReference type="EMBL" id="SBT08504.1"/>
    </source>
</evidence>
<evidence type="ECO:0000313" key="3">
    <source>
        <dbReference type="Proteomes" id="UP000199169"/>
    </source>
</evidence>
<dbReference type="SUPFAM" id="SSF53756">
    <property type="entry name" value="UDP-Glycosyltransferase/glycogen phosphorylase"/>
    <property type="match status" value="1"/>
</dbReference>
<evidence type="ECO:0000259" key="1">
    <source>
        <dbReference type="Pfam" id="PF00534"/>
    </source>
</evidence>
<dbReference type="Gene3D" id="3.40.50.2000">
    <property type="entry name" value="Glycogen Phosphorylase B"/>
    <property type="match status" value="2"/>
</dbReference>
<dbReference type="AlphaFoldDB" id="A0A1A8XTV2"/>
<dbReference type="STRING" id="1860102.ACCAA_580002"/>
<proteinExistence type="predicted"/>
<reference evidence="2 3" key="1">
    <citation type="submission" date="2016-06" db="EMBL/GenBank/DDBJ databases">
        <authorList>
            <person name="Kjaerup R.B."/>
            <person name="Dalgaard T.S."/>
            <person name="Juul-Madsen H.R."/>
        </authorList>
    </citation>
    <scope>NUCLEOTIDE SEQUENCE [LARGE SCALE GENOMIC DNA]</scope>
    <source>
        <strain evidence="2">3</strain>
    </source>
</reference>
<dbReference type="RefSeq" id="WP_186408303.1">
    <property type="nucleotide sequence ID" value="NZ_FLQX01000136.1"/>
</dbReference>
<protein>
    <submittedName>
        <fullName evidence="2">Putative Glycosyltransferase</fullName>
    </submittedName>
</protein>
<dbReference type="Pfam" id="PF00534">
    <property type="entry name" value="Glycos_transf_1"/>
    <property type="match status" value="1"/>
</dbReference>
<dbReference type="GO" id="GO:0016757">
    <property type="term" value="F:glycosyltransferase activity"/>
    <property type="evidence" value="ECO:0007669"/>
    <property type="project" value="InterPro"/>
</dbReference>
<feature type="domain" description="Glycosyl transferase family 1" evidence="1">
    <location>
        <begin position="224"/>
        <end position="387"/>
    </location>
</feature>
<dbReference type="PANTHER" id="PTHR45947:SF3">
    <property type="entry name" value="SULFOQUINOVOSYL TRANSFERASE SQD2"/>
    <property type="match status" value="1"/>
</dbReference>
<sequence>MAKREKILLFFTGLYPYGRQEAFIENEIPFLAECFDHICLLPQFSADSCREVPRNVAITPLPEIRSWKKAATIISRAALSMIFWRNIHETMAGCDILYRLRTLASYVGLAGVYKDFVVSKVIQKLPKDADIYLYSYWMDRNALTMFFIREQISVKKIVCRVHRFDVYEEINPDSYLPLRALLLRRIDTVHSISKHAVDYLESRYPGLANYEISRLGTTRGDFHEHIQKESNVFHIVSVSNVIPVKRVQLILESVQSFSRLAPLTRVKWTHFGDGLLFEDLKRQVSEIDLQNLAIDLRGGQLNAVVKQFYEQTPVDLFINLSESEGIPVSFMEAMSFSVPVLATNVGGVGEILDPSCGYLLTGAITADQVAARIHEIATDPVQLRALSARALAVWKDKYSADTTYRSFCDNLLSAM</sequence>
<dbReference type="EMBL" id="FLQX01000136">
    <property type="protein sequence ID" value="SBT08504.1"/>
    <property type="molecule type" value="Genomic_DNA"/>
</dbReference>
<gene>
    <name evidence="2" type="ORF">ACCAA_580002</name>
</gene>
<dbReference type="Proteomes" id="UP000199169">
    <property type="component" value="Unassembled WGS sequence"/>
</dbReference>
<keyword evidence="2" id="KW-0808">Transferase</keyword>
<dbReference type="PANTHER" id="PTHR45947">
    <property type="entry name" value="SULFOQUINOVOSYL TRANSFERASE SQD2"/>
    <property type="match status" value="1"/>
</dbReference>
<dbReference type="InterPro" id="IPR050194">
    <property type="entry name" value="Glycosyltransferase_grp1"/>
</dbReference>
<organism evidence="2 3">
    <name type="scientific">Candidatus Accumulibacter aalborgensis</name>
    <dbReference type="NCBI Taxonomy" id="1860102"/>
    <lineage>
        <taxon>Bacteria</taxon>
        <taxon>Pseudomonadati</taxon>
        <taxon>Pseudomonadota</taxon>
        <taxon>Betaproteobacteria</taxon>
        <taxon>Candidatus Accumulibacter</taxon>
    </lineage>
</organism>
<name>A0A1A8XTV2_9PROT</name>